<dbReference type="SUPFAM" id="SSF56112">
    <property type="entry name" value="Protein kinase-like (PK-like)"/>
    <property type="match status" value="1"/>
</dbReference>
<keyword evidence="3" id="KW-0808">Transferase</keyword>
<dbReference type="PROSITE" id="PS50011">
    <property type="entry name" value="PROTEIN_KINASE_DOM"/>
    <property type="match status" value="1"/>
</dbReference>
<dbReference type="Gene3D" id="3.30.200.20">
    <property type="entry name" value="Phosphorylase Kinase, domain 1"/>
    <property type="match status" value="1"/>
</dbReference>
<dbReference type="GO" id="GO:0004674">
    <property type="term" value="F:protein serine/threonine kinase activity"/>
    <property type="evidence" value="ECO:0000318"/>
    <property type="project" value="GO_Central"/>
</dbReference>
<evidence type="ECO:0000256" key="3">
    <source>
        <dbReference type="ARBA" id="ARBA00022679"/>
    </source>
</evidence>
<keyword evidence="5 12" id="KW-0418">Kinase</keyword>
<feature type="region of interest" description="Disordered" evidence="9">
    <location>
        <begin position="293"/>
        <end position="379"/>
    </location>
</feature>
<dbReference type="InterPro" id="IPR008271">
    <property type="entry name" value="Ser/Thr_kinase_AS"/>
</dbReference>
<dbReference type="GO" id="GO:0005524">
    <property type="term" value="F:ATP binding"/>
    <property type="evidence" value="ECO:0007669"/>
    <property type="project" value="UniProtKB-KW"/>
</dbReference>
<feature type="compositionally biased region" description="Pro residues" evidence="9">
    <location>
        <begin position="329"/>
        <end position="338"/>
    </location>
</feature>
<evidence type="ECO:0000256" key="4">
    <source>
        <dbReference type="ARBA" id="ARBA00022741"/>
    </source>
</evidence>
<dbReference type="FunFam" id="1.10.510.10:FF:001163">
    <property type="entry name" value="Serine/threonine protein kinase"/>
    <property type="match status" value="1"/>
</dbReference>
<feature type="compositionally biased region" description="Low complexity" evidence="9">
    <location>
        <begin position="293"/>
        <end position="328"/>
    </location>
</feature>
<dbReference type="InterPro" id="IPR011009">
    <property type="entry name" value="Kinase-like_dom_sf"/>
</dbReference>
<reference evidence="13" key="1">
    <citation type="journal article" date="2011" name="BMC Genomics">
        <title>Complete genome sequence of the filamentous anoxygenic phototrophic bacterium Chloroflexus aurantiacus.</title>
        <authorList>
            <person name="Tang K.H."/>
            <person name="Barry K."/>
            <person name="Chertkov O."/>
            <person name="Dalin E."/>
            <person name="Han C.S."/>
            <person name="Hauser L.J."/>
            <person name="Honchak B.M."/>
            <person name="Karbach L.E."/>
            <person name="Land M.L."/>
            <person name="Lapidus A."/>
            <person name="Larimer F.W."/>
            <person name="Mikhailova N."/>
            <person name="Pitluck S."/>
            <person name="Pierson B.K."/>
            <person name="Blankenship R.E."/>
        </authorList>
    </citation>
    <scope>NUCLEOTIDE SEQUENCE [LARGE SCALE GENOMIC DNA]</scope>
    <source>
        <strain evidence="13">ATCC 29366 / DSM 635 / J-10-fl</strain>
    </source>
</reference>
<comment type="catalytic activity">
    <reaction evidence="7">
        <text>L-threonyl-[protein] + ATP = O-phospho-L-threonyl-[protein] + ADP + H(+)</text>
        <dbReference type="Rhea" id="RHEA:46608"/>
        <dbReference type="Rhea" id="RHEA-COMP:11060"/>
        <dbReference type="Rhea" id="RHEA-COMP:11605"/>
        <dbReference type="ChEBI" id="CHEBI:15378"/>
        <dbReference type="ChEBI" id="CHEBI:30013"/>
        <dbReference type="ChEBI" id="CHEBI:30616"/>
        <dbReference type="ChEBI" id="CHEBI:61977"/>
        <dbReference type="ChEBI" id="CHEBI:456216"/>
        <dbReference type="EC" id="2.7.11.1"/>
    </reaction>
</comment>
<dbReference type="KEGG" id="cau:Caur_0004"/>
<keyword evidence="13" id="KW-1185">Reference proteome</keyword>
<feature type="transmembrane region" description="Helical" evidence="10">
    <location>
        <begin position="385"/>
        <end position="406"/>
    </location>
</feature>
<feature type="domain" description="Protein kinase" evidence="11">
    <location>
        <begin position="43"/>
        <end position="288"/>
    </location>
</feature>
<dbReference type="eggNOG" id="COG0515">
    <property type="taxonomic scope" value="Bacteria"/>
</dbReference>
<evidence type="ECO:0000313" key="13">
    <source>
        <dbReference type="Proteomes" id="UP000002008"/>
    </source>
</evidence>
<evidence type="ECO:0000256" key="9">
    <source>
        <dbReference type="SAM" id="MobiDB-lite"/>
    </source>
</evidence>
<dbReference type="HOGENOM" id="CLU_539365_0_0_0"/>
<keyword evidence="6" id="KW-0067">ATP-binding</keyword>
<evidence type="ECO:0000256" key="7">
    <source>
        <dbReference type="ARBA" id="ARBA00047899"/>
    </source>
</evidence>
<dbReference type="Pfam" id="PF00069">
    <property type="entry name" value="Pkinase"/>
    <property type="match status" value="1"/>
</dbReference>
<evidence type="ECO:0000259" key="11">
    <source>
        <dbReference type="PROSITE" id="PS50011"/>
    </source>
</evidence>
<organism evidence="12 13">
    <name type="scientific">Chloroflexus aurantiacus (strain ATCC 29366 / DSM 635 / J-10-fl)</name>
    <dbReference type="NCBI Taxonomy" id="324602"/>
    <lineage>
        <taxon>Bacteria</taxon>
        <taxon>Bacillati</taxon>
        <taxon>Chloroflexota</taxon>
        <taxon>Chloroflexia</taxon>
        <taxon>Chloroflexales</taxon>
        <taxon>Chloroflexineae</taxon>
        <taxon>Chloroflexaceae</taxon>
        <taxon>Chloroflexus</taxon>
    </lineage>
</organism>
<dbReference type="PANTHER" id="PTHR24363:SF0">
    <property type="entry name" value="SERINE_THREONINE KINASE LIKE DOMAIN CONTAINING 1"/>
    <property type="match status" value="1"/>
</dbReference>
<keyword evidence="10" id="KW-0472">Membrane</keyword>
<dbReference type="AlphaFoldDB" id="A9WAN4"/>
<dbReference type="EC" id="2.7.11.1" evidence="1"/>
<feature type="compositionally biased region" description="Low complexity" evidence="9">
    <location>
        <begin position="350"/>
        <end position="366"/>
    </location>
</feature>
<keyword evidence="10" id="KW-1133">Transmembrane helix</keyword>
<dbReference type="InterPro" id="IPR000719">
    <property type="entry name" value="Prot_kinase_dom"/>
</dbReference>
<evidence type="ECO:0000256" key="5">
    <source>
        <dbReference type="ARBA" id="ARBA00022777"/>
    </source>
</evidence>
<comment type="catalytic activity">
    <reaction evidence="8">
        <text>L-seryl-[protein] + ATP = O-phospho-L-seryl-[protein] + ADP + H(+)</text>
        <dbReference type="Rhea" id="RHEA:17989"/>
        <dbReference type="Rhea" id="RHEA-COMP:9863"/>
        <dbReference type="Rhea" id="RHEA-COMP:11604"/>
        <dbReference type="ChEBI" id="CHEBI:15378"/>
        <dbReference type="ChEBI" id="CHEBI:29999"/>
        <dbReference type="ChEBI" id="CHEBI:30616"/>
        <dbReference type="ChEBI" id="CHEBI:83421"/>
        <dbReference type="ChEBI" id="CHEBI:456216"/>
        <dbReference type="EC" id="2.7.11.1"/>
    </reaction>
</comment>
<dbReference type="EnsemblBacteria" id="ABY33262">
    <property type="protein sequence ID" value="ABY33262"/>
    <property type="gene ID" value="Caur_0004"/>
</dbReference>
<dbReference type="Proteomes" id="UP000002008">
    <property type="component" value="Chromosome"/>
</dbReference>
<accession>A9WAN4</accession>
<dbReference type="SMART" id="SM00220">
    <property type="entry name" value="S_TKc"/>
    <property type="match status" value="1"/>
</dbReference>
<dbReference type="RefSeq" id="WP_012255918.1">
    <property type="nucleotide sequence ID" value="NC_010175.1"/>
</dbReference>
<dbReference type="PROSITE" id="PS00108">
    <property type="entry name" value="PROTEIN_KINASE_ST"/>
    <property type="match status" value="1"/>
</dbReference>
<keyword evidence="10" id="KW-0812">Transmembrane</keyword>
<protein>
    <recommendedName>
        <fullName evidence="1">non-specific serine/threonine protein kinase</fullName>
        <ecNumber evidence="1">2.7.11.1</ecNumber>
    </recommendedName>
</protein>
<dbReference type="EMBL" id="CP000909">
    <property type="protein sequence ID" value="ABY33262.1"/>
    <property type="molecule type" value="Genomic_DNA"/>
</dbReference>
<keyword evidence="4" id="KW-0547">Nucleotide-binding</keyword>
<dbReference type="STRING" id="324602.Caur_0004"/>
<dbReference type="Gene3D" id="1.10.510.10">
    <property type="entry name" value="Transferase(Phosphotransferase) domain 1"/>
    <property type="match status" value="1"/>
</dbReference>
<sequence>MAEVTEILCPICHKPNLRRAKFCQHCGHDVVLNNDRPTDRRRYVITRIVKRGGQGAVYEGIDQDGQVYAIKEMLDRFADPNERAEAVERFNAEAELLQRLRHPRIPRVYSHFTDEGRHYLTMDFIRGEDLEQIIEREGRIDEQRVLRWADEICDVLGYLHGKGFIYRDMKPSNVMIEPSGDVKLIDFGIAKLFKPTERGTQIGTPGYAPPEQYQGLATPQSDVYALAATLHHLLTGRDPTQEMPFSFPPARTLVPTISERTSAALERALQKVPADRFATMDEFRAALIPARQPQPVQVQVSRPASPRAPAAPAAARPAGQTPSAASVSPPRPRPPIFADPPISIQGGGAASSASTRRSAPPATVSPVQPPPSPTTSSRSRLGGQIVLSLILLGLIALTLFSGYVIVTRPAWAAPVIELILGNSGSLSGELQTIEYELEATVPVGTSNRELLEVFRTMYQERVQRELGNQAQINPNVPISYVGTPTEIARDGDQITYRARLTGTVWVTAP</sequence>
<dbReference type="PATRIC" id="fig|324602.8.peg.4"/>
<evidence type="ECO:0000256" key="6">
    <source>
        <dbReference type="ARBA" id="ARBA00022840"/>
    </source>
</evidence>
<dbReference type="InParanoid" id="A9WAN4"/>
<evidence type="ECO:0000256" key="8">
    <source>
        <dbReference type="ARBA" id="ARBA00048679"/>
    </source>
</evidence>
<dbReference type="FunCoup" id="A9WAN4">
    <property type="interactions" value="6"/>
</dbReference>
<evidence type="ECO:0000256" key="1">
    <source>
        <dbReference type="ARBA" id="ARBA00012513"/>
    </source>
</evidence>
<evidence type="ECO:0000256" key="2">
    <source>
        <dbReference type="ARBA" id="ARBA00022527"/>
    </source>
</evidence>
<evidence type="ECO:0000256" key="10">
    <source>
        <dbReference type="SAM" id="Phobius"/>
    </source>
</evidence>
<name>A9WAN4_CHLAA</name>
<keyword evidence="2" id="KW-0723">Serine/threonine-protein kinase</keyword>
<proteinExistence type="predicted"/>
<dbReference type="CDD" id="cd14014">
    <property type="entry name" value="STKc_PknB_like"/>
    <property type="match status" value="1"/>
</dbReference>
<evidence type="ECO:0000313" key="12">
    <source>
        <dbReference type="EMBL" id="ABY33262.1"/>
    </source>
</evidence>
<gene>
    <name evidence="12" type="ordered locus">Caur_0004</name>
</gene>
<dbReference type="PANTHER" id="PTHR24363">
    <property type="entry name" value="SERINE/THREONINE PROTEIN KINASE"/>
    <property type="match status" value="1"/>
</dbReference>